<evidence type="ECO:0000313" key="5">
    <source>
        <dbReference type="EMBL" id="KAE9070989.1"/>
    </source>
</evidence>
<sequence>MRTVILVLGVTPRVHTNPKIRISSIFIAKKRAAISLVPWGGICVSPNNFSW</sequence>
<dbReference type="Proteomes" id="UP000441208">
    <property type="component" value="Unassembled WGS sequence"/>
</dbReference>
<dbReference type="Proteomes" id="UP000476176">
    <property type="component" value="Unassembled WGS sequence"/>
</dbReference>
<evidence type="ECO:0000313" key="9">
    <source>
        <dbReference type="EMBL" id="KAE9269479.1"/>
    </source>
</evidence>
<comment type="caution">
    <text evidence="8">The sequence shown here is derived from an EMBL/GenBank/DDBJ whole genome shotgun (WGS) entry which is preliminary data.</text>
</comment>
<evidence type="ECO:0000313" key="19">
    <source>
        <dbReference type="Proteomes" id="UP000486351"/>
    </source>
</evidence>
<dbReference type="Proteomes" id="UP000486351">
    <property type="component" value="Unassembled WGS sequence"/>
</dbReference>
<evidence type="ECO:0000313" key="8">
    <source>
        <dbReference type="EMBL" id="KAE9177035.1"/>
    </source>
</evidence>
<accession>A0A6A3W0Q9</accession>
<dbReference type="EMBL" id="QXFX01004738">
    <property type="protein sequence ID" value="KAE9062944.1"/>
    <property type="molecule type" value="Genomic_DNA"/>
</dbReference>
<protein>
    <submittedName>
        <fullName evidence="8">Uncharacterized protein</fullName>
    </submittedName>
</protein>
<dbReference type="Proteomes" id="UP000460718">
    <property type="component" value="Unassembled WGS sequence"/>
</dbReference>
<organism evidence="8 14">
    <name type="scientific">Phytophthora fragariae</name>
    <dbReference type="NCBI Taxonomy" id="53985"/>
    <lineage>
        <taxon>Eukaryota</taxon>
        <taxon>Sar</taxon>
        <taxon>Stramenopiles</taxon>
        <taxon>Oomycota</taxon>
        <taxon>Peronosporomycetes</taxon>
        <taxon>Peronosporales</taxon>
        <taxon>Peronosporaceae</taxon>
        <taxon>Phytophthora</taxon>
    </lineage>
</organism>
<dbReference type="EMBL" id="QXGC01004779">
    <property type="protein sequence ID" value="KAE9167794.1"/>
    <property type="molecule type" value="Genomic_DNA"/>
</dbReference>
<dbReference type="EMBL" id="QXGD01003500">
    <property type="protein sequence ID" value="KAE9177035.1"/>
    <property type="molecule type" value="Genomic_DNA"/>
</dbReference>
<dbReference type="EMBL" id="QXFY01004678">
    <property type="protein sequence ID" value="KAE9275996.1"/>
    <property type="molecule type" value="Genomic_DNA"/>
</dbReference>
<evidence type="ECO:0000313" key="16">
    <source>
        <dbReference type="Proteomes" id="UP000441208"/>
    </source>
</evidence>
<evidence type="ECO:0000313" key="11">
    <source>
        <dbReference type="Proteomes" id="UP000429523"/>
    </source>
</evidence>
<evidence type="ECO:0000313" key="4">
    <source>
        <dbReference type="EMBL" id="KAE9067025.1"/>
    </source>
</evidence>
<evidence type="ECO:0000313" key="10">
    <source>
        <dbReference type="EMBL" id="KAE9275996.1"/>
    </source>
</evidence>
<dbReference type="EMBL" id="QXFW01004766">
    <property type="protein sequence ID" value="KAE8964428.1"/>
    <property type="molecule type" value="Genomic_DNA"/>
</dbReference>
<evidence type="ECO:0000313" key="3">
    <source>
        <dbReference type="EMBL" id="KAE9062944.1"/>
    </source>
</evidence>
<evidence type="ECO:0000313" key="12">
    <source>
        <dbReference type="Proteomes" id="UP000433483"/>
    </source>
</evidence>
<dbReference type="Proteomes" id="UP000440367">
    <property type="component" value="Unassembled WGS sequence"/>
</dbReference>
<proteinExistence type="predicted"/>
<dbReference type="EMBL" id="QXGE01004782">
    <property type="protein sequence ID" value="KAE9269479.1"/>
    <property type="molecule type" value="Genomic_DNA"/>
</dbReference>
<keyword evidence="12" id="KW-1185">Reference proteome</keyword>
<evidence type="ECO:0000313" key="6">
    <source>
        <dbReference type="EMBL" id="KAE9165602.1"/>
    </source>
</evidence>
<dbReference type="Proteomes" id="UP000488956">
    <property type="component" value="Unassembled WGS sequence"/>
</dbReference>
<dbReference type="Proteomes" id="UP000437068">
    <property type="component" value="Unassembled WGS sequence"/>
</dbReference>
<dbReference type="Proteomes" id="UP000440732">
    <property type="component" value="Unassembled WGS sequence"/>
</dbReference>
<evidence type="ECO:0000313" key="14">
    <source>
        <dbReference type="Proteomes" id="UP000440367"/>
    </source>
</evidence>
<evidence type="ECO:0000313" key="20">
    <source>
        <dbReference type="Proteomes" id="UP000488956"/>
    </source>
</evidence>
<dbReference type="AlphaFoldDB" id="A0A6A3W0Q9"/>
<evidence type="ECO:0000313" key="13">
    <source>
        <dbReference type="Proteomes" id="UP000437068"/>
    </source>
</evidence>
<dbReference type="EMBL" id="QXGA01004776">
    <property type="protein sequence ID" value="KAE9070989.1"/>
    <property type="molecule type" value="Genomic_DNA"/>
</dbReference>
<name>A0A6A3W0Q9_9STRA</name>
<evidence type="ECO:0000313" key="18">
    <source>
        <dbReference type="Proteomes" id="UP000476176"/>
    </source>
</evidence>
<dbReference type="EMBL" id="QXGF01004452">
    <property type="protein sequence ID" value="KAE8919763.1"/>
    <property type="molecule type" value="Genomic_DNA"/>
</dbReference>
<evidence type="ECO:0000313" key="2">
    <source>
        <dbReference type="EMBL" id="KAE8964428.1"/>
    </source>
</evidence>
<dbReference type="EMBL" id="QXGB01004615">
    <property type="protein sequence ID" value="KAE9165602.1"/>
    <property type="molecule type" value="Genomic_DNA"/>
</dbReference>
<evidence type="ECO:0000313" key="15">
    <source>
        <dbReference type="Proteomes" id="UP000440732"/>
    </source>
</evidence>
<dbReference type="Proteomes" id="UP000433483">
    <property type="component" value="Unassembled WGS sequence"/>
</dbReference>
<evidence type="ECO:0000313" key="7">
    <source>
        <dbReference type="EMBL" id="KAE9167794.1"/>
    </source>
</evidence>
<reference evidence="11 12" key="1">
    <citation type="submission" date="2018-08" db="EMBL/GenBank/DDBJ databases">
        <title>Genomic investigation of the strawberry pathogen Phytophthora fragariae indicates pathogenicity is determined by transcriptional variation in three key races.</title>
        <authorList>
            <person name="Adams T.M."/>
            <person name="Armitage A.D."/>
            <person name="Sobczyk M.K."/>
            <person name="Bates H.J."/>
            <person name="Dunwell J.M."/>
            <person name="Nellist C.F."/>
            <person name="Harrison R.J."/>
        </authorList>
    </citation>
    <scope>NUCLEOTIDE SEQUENCE [LARGE SCALE GENOMIC DNA]</scope>
    <source>
        <strain evidence="9 13">A4</strain>
        <strain evidence="8 14">BC-1</strain>
        <strain evidence="7 18">BC-23</strain>
        <strain evidence="6 12">NOV-27</strain>
        <strain evidence="5 15">NOV-5</strain>
        <strain evidence="4 16">NOV-71</strain>
        <strain evidence="10 19">NOV-77</strain>
        <strain evidence="1 11">NOV-9</strain>
        <strain evidence="3 20">ONT-3</strain>
        <strain evidence="2 17">SCRP245</strain>
    </source>
</reference>
<dbReference type="Proteomes" id="UP000429523">
    <property type="component" value="Unassembled WGS sequence"/>
</dbReference>
<dbReference type="EMBL" id="QXFZ01003799">
    <property type="protein sequence ID" value="KAE9067025.1"/>
    <property type="molecule type" value="Genomic_DNA"/>
</dbReference>
<evidence type="ECO:0000313" key="1">
    <source>
        <dbReference type="EMBL" id="KAE8919763.1"/>
    </source>
</evidence>
<evidence type="ECO:0000313" key="17">
    <source>
        <dbReference type="Proteomes" id="UP000460718"/>
    </source>
</evidence>
<gene>
    <name evidence="9" type="ORF">PF001_g29203</name>
    <name evidence="8" type="ORF">PF002_g28441</name>
    <name evidence="7" type="ORF">PF004_g28704</name>
    <name evidence="6" type="ORF">PF005_g29536</name>
    <name evidence="5" type="ORF">PF006_g29243</name>
    <name evidence="4" type="ORF">PF007_g28222</name>
    <name evidence="10" type="ORF">PF008_g29203</name>
    <name evidence="1" type="ORF">PF009_g29935</name>
    <name evidence="3" type="ORF">PF010_g29192</name>
    <name evidence="2" type="ORF">PF011_g28671</name>
</gene>